<evidence type="ECO:0000313" key="16">
    <source>
        <dbReference type="EMBL" id="XCI28793.1"/>
    </source>
</evidence>
<dbReference type="InterPro" id="IPR002912">
    <property type="entry name" value="ACT_dom"/>
</dbReference>
<dbReference type="GO" id="GO:0006565">
    <property type="term" value="P:L-serine catabolic process"/>
    <property type="evidence" value="ECO:0007669"/>
    <property type="project" value="TreeGrafter"/>
</dbReference>
<evidence type="ECO:0000256" key="7">
    <source>
        <dbReference type="ARBA" id="ARBA00012096"/>
    </source>
</evidence>
<evidence type="ECO:0000256" key="4">
    <source>
        <dbReference type="ARBA" id="ARBA00004958"/>
    </source>
</evidence>
<protein>
    <recommendedName>
        <fullName evidence="8">L-threonine dehydratase catabolic TdcB</fullName>
        <ecNumber evidence="7">4.3.1.19</ecNumber>
    </recommendedName>
    <alternativeName>
        <fullName evidence="14">Threonine deaminase</fullName>
    </alternativeName>
</protein>
<evidence type="ECO:0000256" key="2">
    <source>
        <dbReference type="ARBA" id="ARBA00001933"/>
    </source>
</evidence>
<evidence type="ECO:0000256" key="10">
    <source>
        <dbReference type="ARBA" id="ARBA00022624"/>
    </source>
</evidence>
<reference evidence="16" key="2">
    <citation type="submission" date="2024-06" db="EMBL/GenBank/DDBJ databases">
        <authorList>
            <person name="Petrova K.O."/>
            <person name="Toshchakov S.V."/>
            <person name="Boltjanskaja Y.V."/>
            <person name="Kevbrin V.V."/>
        </authorList>
    </citation>
    <scope>NUCLEOTIDE SEQUENCE</scope>
    <source>
        <strain evidence="16">Z-710</strain>
    </source>
</reference>
<dbReference type="Gene3D" id="3.40.50.1100">
    <property type="match status" value="2"/>
</dbReference>
<evidence type="ECO:0000256" key="11">
    <source>
        <dbReference type="ARBA" id="ARBA00022898"/>
    </source>
</evidence>
<dbReference type="InterPro" id="IPR005789">
    <property type="entry name" value="Thr_deHydtase_catblc"/>
</dbReference>
<dbReference type="Pfam" id="PF00291">
    <property type="entry name" value="PALP"/>
    <property type="match status" value="1"/>
</dbReference>
<comment type="similarity">
    <text evidence="5">Belongs to the serine/threonine dehydratase family.</text>
</comment>
<evidence type="ECO:0000256" key="9">
    <source>
        <dbReference type="ARBA" id="ARBA00022533"/>
    </source>
</evidence>
<dbReference type="GO" id="GO:0003941">
    <property type="term" value="F:L-serine ammonia-lyase activity"/>
    <property type="evidence" value="ECO:0007669"/>
    <property type="project" value="TreeGrafter"/>
</dbReference>
<organism evidence="16">
    <name type="scientific">Proteinivorax hydrogeniformans</name>
    <dbReference type="NCBI Taxonomy" id="1826727"/>
    <lineage>
        <taxon>Bacteria</taxon>
        <taxon>Bacillati</taxon>
        <taxon>Bacillota</taxon>
        <taxon>Clostridia</taxon>
        <taxon>Eubacteriales</taxon>
        <taxon>Proteinivoracaceae</taxon>
        <taxon>Proteinivorax</taxon>
    </lineage>
</organism>
<keyword evidence="10" id="KW-0100">Branched-chain amino acid biosynthesis</keyword>
<dbReference type="PROSITE" id="PS51671">
    <property type="entry name" value="ACT"/>
    <property type="match status" value="1"/>
</dbReference>
<evidence type="ECO:0000256" key="13">
    <source>
        <dbReference type="ARBA" id="ARBA00025527"/>
    </source>
</evidence>
<keyword evidence="10" id="KW-0028">Amino-acid biosynthesis</keyword>
<evidence type="ECO:0000256" key="1">
    <source>
        <dbReference type="ARBA" id="ARBA00001274"/>
    </source>
</evidence>
<keyword evidence="12 16" id="KW-0456">Lyase</keyword>
<dbReference type="AlphaFoldDB" id="A0AAU8HT85"/>
<dbReference type="InterPro" id="IPR050147">
    <property type="entry name" value="Ser/Thr_Dehydratase"/>
</dbReference>
<gene>
    <name evidence="16" type="primary">ilvA</name>
    <name evidence="16" type="ORF">PRVXH_000066</name>
</gene>
<proteinExistence type="inferred from homology"/>
<dbReference type="PROSITE" id="PS00165">
    <property type="entry name" value="DEHYDRATASE_SER_THR"/>
    <property type="match status" value="1"/>
</dbReference>
<evidence type="ECO:0000256" key="14">
    <source>
        <dbReference type="ARBA" id="ARBA00031427"/>
    </source>
</evidence>
<comment type="pathway">
    <text evidence="3">Amino-acid biosynthesis; L-isoleucine biosynthesis; 2-oxobutanoate from L-threonine: step 1/1.</text>
</comment>
<evidence type="ECO:0000256" key="3">
    <source>
        <dbReference type="ARBA" id="ARBA00004810"/>
    </source>
</evidence>
<dbReference type="EC" id="4.3.1.19" evidence="7"/>
<dbReference type="NCBIfam" id="TIGR01127">
    <property type="entry name" value="ilvA_1Cterm"/>
    <property type="match status" value="1"/>
</dbReference>
<dbReference type="GO" id="GO:0004794">
    <property type="term" value="F:threonine deaminase activity"/>
    <property type="evidence" value="ECO:0007669"/>
    <property type="project" value="UniProtKB-EC"/>
</dbReference>
<comment type="pathway">
    <text evidence="4">Amino-acid degradation; L-threonine degradation via propanoate pathway; propanoate from L-threonine: step 1/4.</text>
</comment>
<keyword evidence="10" id="KW-0412">Isoleucine biosynthesis</keyword>
<dbReference type="PANTHER" id="PTHR48078">
    <property type="entry name" value="THREONINE DEHYDRATASE, MITOCHONDRIAL-RELATED"/>
    <property type="match status" value="1"/>
</dbReference>
<dbReference type="RefSeq" id="WP_353893345.1">
    <property type="nucleotide sequence ID" value="NZ_CP159485.1"/>
</dbReference>
<comment type="subunit">
    <text evidence="6">In the native structure, TdcB is in a dimeric form, whereas in the TdcB-AMP complex, it exists in a tetrameric form (dimer of dimers).</text>
</comment>
<sequence>MKVTLEDVKKAQHNISSIIKETNLEPSKTLTDLCGTPIYLKTENLQKTGSFKIRGAANKISQLYKEKSAYGVVAASAGNHAQGVAYASEKHGMSSVIVMPEGAPIIKATATSQYGANVILKGKNYDQCYQIAKEISQNENRPYVHAFDDPHIIAGQGTIGLELLKQLPTIENVLLPMGGGGLIAGALLAIKEQNPKVRIIGVQSEAATPIYSKLKKIKNSKFAAKSMADGILVKEPGELPMVIIEKYLDEAVTVSEEEIARAILFVLERCKLVVEGAAATTVAALLYNKVQNLKGNTVAVLTGGNIDINVISSIIRRGLVKADRIAFLEVAIEDNPGELNKLLTIFAQNGVNIININHNRLSPDVPINFAKVDVCLETRGQSHLNKVLKSLQKELISVKFKNNI</sequence>
<accession>A0AAU8HT85</accession>
<reference evidence="16" key="1">
    <citation type="journal article" date="2018" name="Antonie Van Leeuwenhoek">
        <title>Proteinivorax hydrogeniformans sp. nov., an anaerobic, haloalkaliphilic bacterium fermenting proteinaceous compounds with high hydrogen production.</title>
        <authorList>
            <person name="Boltyanskaya Y."/>
            <person name="Detkova E."/>
            <person name="Pimenov N."/>
            <person name="Kevbrin V."/>
        </authorList>
    </citation>
    <scope>NUCLEOTIDE SEQUENCE</scope>
    <source>
        <strain evidence="16">Z-710</strain>
    </source>
</reference>
<evidence type="ECO:0000256" key="8">
    <source>
        <dbReference type="ARBA" id="ARBA00022248"/>
    </source>
</evidence>
<dbReference type="InterPro" id="IPR036052">
    <property type="entry name" value="TrpB-like_PALP_sf"/>
</dbReference>
<name>A0AAU8HT85_9FIRM</name>
<dbReference type="FunFam" id="3.40.50.1100:FF:000007">
    <property type="entry name" value="L-threonine dehydratase catabolic TdcB"/>
    <property type="match status" value="1"/>
</dbReference>
<evidence type="ECO:0000259" key="15">
    <source>
        <dbReference type="PROSITE" id="PS51671"/>
    </source>
</evidence>
<feature type="domain" description="ACT" evidence="15">
    <location>
        <begin position="327"/>
        <end position="404"/>
    </location>
</feature>
<dbReference type="SUPFAM" id="SSF53686">
    <property type="entry name" value="Tryptophan synthase beta subunit-like PLP-dependent enzymes"/>
    <property type="match status" value="1"/>
</dbReference>
<dbReference type="InterPro" id="IPR044561">
    <property type="entry name" value="ACT_ThrD-II-like"/>
</dbReference>
<dbReference type="SUPFAM" id="SSF55021">
    <property type="entry name" value="ACT-like"/>
    <property type="match status" value="1"/>
</dbReference>
<dbReference type="GO" id="GO:0030170">
    <property type="term" value="F:pyridoxal phosphate binding"/>
    <property type="evidence" value="ECO:0007669"/>
    <property type="project" value="InterPro"/>
</dbReference>
<dbReference type="Gene3D" id="3.30.70.260">
    <property type="match status" value="1"/>
</dbReference>
<dbReference type="CDD" id="cd01562">
    <property type="entry name" value="Thr-dehyd"/>
    <property type="match status" value="1"/>
</dbReference>
<evidence type="ECO:0000256" key="12">
    <source>
        <dbReference type="ARBA" id="ARBA00023239"/>
    </source>
</evidence>
<dbReference type="CDD" id="cd04886">
    <property type="entry name" value="ACT_ThrD-II-like"/>
    <property type="match status" value="1"/>
</dbReference>
<comment type="function">
    <text evidence="13">Catalyzes the anaerobic formation of alpha-ketobutyrate and ammonia from threonine in a two-step reaction. The first step involved a dehydration of threonine and a production of enamine intermediates (aminocrotonate), which tautomerizes to its imine form (iminobutyrate). Both intermediates are unstable and short-lived. The second step is the nonenzymatic hydrolysis of the enamine/imine intermediates to form 2-ketobutyrate and free ammonia. In the low water environment of the cell, the second step is accelerated by RidA.</text>
</comment>
<comment type="cofactor">
    <cofactor evidence="2">
        <name>pyridoxal 5'-phosphate</name>
        <dbReference type="ChEBI" id="CHEBI:597326"/>
    </cofactor>
</comment>
<keyword evidence="11" id="KW-0663">Pyridoxal phosphate</keyword>
<dbReference type="PANTHER" id="PTHR48078:SF6">
    <property type="entry name" value="L-THREONINE DEHYDRATASE CATABOLIC TDCB"/>
    <property type="match status" value="1"/>
</dbReference>
<dbReference type="InterPro" id="IPR045865">
    <property type="entry name" value="ACT-like_dom_sf"/>
</dbReference>
<dbReference type="GO" id="GO:0009097">
    <property type="term" value="P:isoleucine biosynthetic process"/>
    <property type="evidence" value="ECO:0007669"/>
    <property type="project" value="UniProtKB-KW"/>
</dbReference>
<keyword evidence="9" id="KW-0021">Allosteric enzyme</keyword>
<dbReference type="EMBL" id="CP159485">
    <property type="protein sequence ID" value="XCI28793.1"/>
    <property type="molecule type" value="Genomic_DNA"/>
</dbReference>
<comment type="catalytic activity">
    <reaction evidence="1">
        <text>L-threonine = 2-oxobutanoate + NH4(+)</text>
        <dbReference type="Rhea" id="RHEA:22108"/>
        <dbReference type="ChEBI" id="CHEBI:16763"/>
        <dbReference type="ChEBI" id="CHEBI:28938"/>
        <dbReference type="ChEBI" id="CHEBI:57926"/>
        <dbReference type="EC" id="4.3.1.19"/>
    </reaction>
</comment>
<dbReference type="InterPro" id="IPR001926">
    <property type="entry name" value="TrpB-like_PALP"/>
</dbReference>
<dbReference type="InterPro" id="IPR000634">
    <property type="entry name" value="Ser/Thr_deHydtase_PyrdxlP-BS"/>
</dbReference>
<evidence type="ECO:0000256" key="5">
    <source>
        <dbReference type="ARBA" id="ARBA00010869"/>
    </source>
</evidence>
<evidence type="ECO:0000256" key="6">
    <source>
        <dbReference type="ARBA" id="ARBA00011447"/>
    </source>
</evidence>
<dbReference type="GO" id="GO:0006567">
    <property type="term" value="P:L-threonine catabolic process"/>
    <property type="evidence" value="ECO:0007669"/>
    <property type="project" value="InterPro"/>
</dbReference>